<keyword evidence="2" id="KW-1185">Reference proteome</keyword>
<dbReference type="AlphaFoldDB" id="A0A319DUP5"/>
<evidence type="ECO:0000313" key="2">
    <source>
        <dbReference type="Proteomes" id="UP000247810"/>
    </source>
</evidence>
<evidence type="ECO:0000313" key="1">
    <source>
        <dbReference type="EMBL" id="PYH97847.1"/>
    </source>
</evidence>
<dbReference type="EMBL" id="KZ825818">
    <property type="protein sequence ID" value="PYH97847.1"/>
    <property type="molecule type" value="Genomic_DNA"/>
</dbReference>
<dbReference type="VEuPathDB" id="FungiDB:BO71DRAFT_102835"/>
<sequence>MSNQELRPMRAHPSRDALSIFRPLRQKLDWGTGLFKVYSSSHTLKDTEFEEYMEKVGDEIALDPNELLLVHGGLYILPSPNPGGPIVWMGLSRLPMGNDIYSPSGLPFMKI</sequence>
<reference evidence="1 2" key="1">
    <citation type="submission" date="2018-02" db="EMBL/GenBank/DDBJ databases">
        <title>The genomes of Aspergillus section Nigri reveals drivers in fungal speciation.</title>
        <authorList>
            <consortium name="DOE Joint Genome Institute"/>
            <person name="Vesth T.C."/>
            <person name="Nybo J."/>
            <person name="Theobald S."/>
            <person name="Brandl J."/>
            <person name="Frisvad J.C."/>
            <person name="Nielsen K.F."/>
            <person name="Lyhne E.K."/>
            <person name="Kogle M.E."/>
            <person name="Kuo A."/>
            <person name="Riley R."/>
            <person name="Clum A."/>
            <person name="Nolan M."/>
            <person name="Lipzen A."/>
            <person name="Salamov A."/>
            <person name="Henrissat B."/>
            <person name="Wiebenga A."/>
            <person name="De vries R.P."/>
            <person name="Grigoriev I.V."/>
            <person name="Mortensen U.H."/>
            <person name="Andersen M.R."/>
            <person name="Baker S.E."/>
        </authorList>
    </citation>
    <scope>NUCLEOTIDE SEQUENCE [LARGE SCALE GENOMIC DNA]</scope>
    <source>
        <strain evidence="1 2">CBS 707.79</strain>
    </source>
</reference>
<dbReference type="OrthoDB" id="4384581at2759"/>
<name>A0A319DUP5_9EURO</name>
<protein>
    <submittedName>
        <fullName evidence="1">Uncharacterized protein</fullName>
    </submittedName>
</protein>
<gene>
    <name evidence="1" type="ORF">BO71DRAFT_102835</name>
</gene>
<proteinExistence type="predicted"/>
<organism evidence="1 2">
    <name type="scientific">Aspergillus ellipticus CBS 707.79</name>
    <dbReference type="NCBI Taxonomy" id="1448320"/>
    <lineage>
        <taxon>Eukaryota</taxon>
        <taxon>Fungi</taxon>
        <taxon>Dikarya</taxon>
        <taxon>Ascomycota</taxon>
        <taxon>Pezizomycotina</taxon>
        <taxon>Eurotiomycetes</taxon>
        <taxon>Eurotiomycetidae</taxon>
        <taxon>Eurotiales</taxon>
        <taxon>Aspergillaceae</taxon>
        <taxon>Aspergillus</taxon>
        <taxon>Aspergillus subgen. Circumdati</taxon>
    </lineage>
</organism>
<accession>A0A319DUP5</accession>
<dbReference type="Proteomes" id="UP000247810">
    <property type="component" value="Unassembled WGS sequence"/>
</dbReference>